<proteinExistence type="inferred from homology"/>
<dbReference type="GO" id="GO:0005737">
    <property type="term" value="C:cytoplasm"/>
    <property type="evidence" value="ECO:0007669"/>
    <property type="project" value="UniProtKB-ARBA"/>
</dbReference>
<protein>
    <recommendedName>
        <fullName evidence="4">Oxidase FUB9</fullName>
    </recommendedName>
    <alternativeName>
        <fullName evidence="5">Fusaric acid biosynthesis protein 9</fullName>
    </alternativeName>
</protein>
<dbReference type="PANTHER" id="PTHR10578">
    <property type="entry name" value="S -2-HYDROXY-ACID OXIDASE-RELATED"/>
    <property type="match status" value="1"/>
</dbReference>
<keyword evidence="8" id="KW-1185">Reference proteome</keyword>
<dbReference type="Proteomes" id="UP000055045">
    <property type="component" value="Unassembled WGS sequence"/>
</dbReference>
<dbReference type="GO" id="GO:0016491">
    <property type="term" value="F:oxidoreductase activity"/>
    <property type="evidence" value="ECO:0007669"/>
    <property type="project" value="UniProtKB-KW"/>
</dbReference>
<dbReference type="PROSITE" id="PS00557">
    <property type="entry name" value="FMN_HYDROXY_ACID_DH_1"/>
    <property type="match status" value="1"/>
</dbReference>
<keyword evidence="2" id="KW-0560">Oxidoreductase</keyword>
<dbReference type="InterPro" id="IPR012133">
    <property type="entry name" value="Alpha-hydoxy_acid_DH_FMN"/>
</dbReference>
<dbReference type="CDD" id="cd02809">
    <property type="entry name" value="alpha_hydroxyacid_oxid_FMN"/>
    <property type="match status" value="1"/>
</dbReference>
<dbReference type="SUPFAM" id="SSF51395">
    <property type="entry name" value="FMN-linked oxidoreductases"/>
    <property type="match status" value="1"/>
</dbReference>
<evidence type="ECO:0000256" key="3">
    <source>
        <dbReference type="ARBA" id="ARBA00024042"/>
    </source>
</evidence>
<comment type="caution">
    <text evidence="7">The sequence shown here is derived from an EMBL/GenBank/DDBJ whole genome shotgun (WGS) entry which is preliminary data.</text>
</comment>
<dbReference type="FunFam" id="3.20.20.70:FF:000056">
    <property type="entry name" value="hydroxyacid oxidase 2"/>
    <property type="match status" value="1"/>
</dbReference>
<dbReference type="InterPro" id="IPR000262">
    <property type="entry name" value="FMN-dep_DH"/>
</dbReference>
<evidence type="ECO:0000256" key="2">
    <source>
        <dbReference type="ARBA" id="ARBA00023002"/>
    </source>
</evidence>
<evidence type="ECO:0000313" key="8">
    <source>
        <dbReference type="Proteomes" id="UP000055045"/>
    </source>
</evidence>
<dbReference type="Gene3D" id="3.20.20.70">
    <property type="entry name" value="Aldolase class I"/>
    <property type="match status" value="1"/>
</dbReference>
<evidence type="ECO:0000313" key="7">
    <source>
        <dbReference type="EMBL" id="KUM61077.1"/>
    </source>
</evidence>
<reference evidence="7 8" key="1">
    <citation type="submission" date="2015-10" db="EMBL/GenBank/DDBJ databases">
        <title>Genome sequencing of Penicillium freii.</title>
        <authorList>
            <person name="Nguyen H.D."/>
            <person name="Visagie C.M."/>
            <person name="Seifert K.A."/>
        </authorList>
    </citation>
    <scope>NUCLEOTIDE SEQUENCE [LARGE SCALE GENOMIC DNA]</scope>
    <source>
        <strain evidence="7 8">DAOM 242723</strain>
    </source>
</reference>
<dbReference type="GO" id="GO:0010181">
    <property type="term" value="F:FMN binding"/>
    <property type="evidence" value="ECO:0007669"/>
    <property type="project" value="InterPro"/>
</dbReference>
<dbReference type="EMBL" id="LLXE01000148">
    <property type="protein sequence ID" value="KUM61077.1"/>
    <property type="molecule type" value="Genomic_DNA"/>
</dbReference>
<evidence type="ECO:0000259" key="6">
    <source>
        <dbReference type="PROSITE" id="PS51349"/>
    </source>
</evidence>
<comment type="cofactor">
    <cofactor evidence="1">
        <name>FMN</name>
        <dbReference type="ChEBI" id="CHEBI:58210"/>
    </cofactor>
</comment>
<comment type="similarity">
    <text evidence="3">Belongs to the FMN-dependent alpha-hydroxy acid dehydrogenase family.</text>
</comment>
<gene>
    <name evidence="7" type="ORF">ACN42_g6028</name>
</gene>
<sequence length="426" mass="47397">MAHRGETLSKDVCCIADLKKIGSSRLAPMVRDYYNGGAMDLITLNENETAYDRYKIRPRVLINVDKIDTTTEFLGSKVSLPFGFSPAASMKLAHPDGELATSRAAAKYNLCMGLSSYSNYQLEDVAAQGTGNPYVMQMCVLRDRAITLQLLERAEKAGYKALFLSVDVPVLGKRINEYRNEYTIPDDMSWPNILSHGADHSNRTDYDPSLDWEETIPWLRQHTSLKIWLKGVTTPEDIELAIKYGIDGVVISNHGGRQLDGMPSTLDALRVCAPVAKDRIPIAVDGGIRRGSDIFKALALGASFCFIGRIPFWGLAYNGQEGVELAIRILRQELRITMALAGPRAKTLATRRAEGLMILDFQVSMASLASLNKLKELEAMQLDIVYGTEYIEYIATLLEVNIEWKHMKPPWLRTLQSLTGPQAASF</sequence>
<dbReference type="InterPro" id="IPR037396">
    <property type="entry name" value="FMN_HAD"/>
</dbReference>
<dbReference type="PANTHER" id="PTHR10578:SF149">
    <property type="entry name" value="2-HYDROXYACID OXIDASE 2"/>
    <property type="match status" value="1"/>
</dbReference>
<evidence type="ECO:0000256" key="5">
    <source>
        <dbReference type="ARBA" id="ARBA00083297"/>
    </source>
</evidence>
<evidence type="ECO:0000256" key="1">
    <source>
        <dbReference type="ARBA" id="ARBA00001917"/>
    </source>
</evidence>
<dbReference type="Pfam" id="PF01070">
    <property type="entry name" value="FMN_dh"/>
    <property type="match status" value="1"/>
</dbReference>
<evidence type="ECO:0000256" key="4">
    <source>
        <dbReference type="ARBA" id="ARBA00073420"/>
    </source>
</evidence>
<name>A0A101MIB1_PENFR</name>
<accession>A0A101MIB1</accession>
<dbReference type="AlphaFoldDB" id="A0A101MIB1"/>
<dbReference type="InterPro" id="IPR008259">
    <property type="entry name" value="FMN_hydac_DH_AS"/>
</dbReference>
<organism evidence="7 8">
    <name type="scientific">Penicillium freii</name>
    <dbReference type="NCBI Taxonomy" id="48697"/>
    <lineage>
        <taxon>Eukaryota</taxon>
        <taxon>Fungi</taxon>
        <taxon>Dikarya</taxon>
        <taxon>Ascomycota</taxon>
        <taxon>Pezizomycotina</taxon>
        <taxon>Eurotiomycetes</taxon>
        <taxon>Eurotiomycetidae</taxon>
        <taxon>Eurotiales</taxon>
        <taxon>Aspergillaceae</taxon>
        <taxon>Penicillium</taxon>
    </lineage>
</organism>
<dbReference type="STRING" id="48697.A0A101MIB1"/>
<feature type="domain" description="FMN hydroxy acid dehydrogenase" evidence="6">
    <location>
        <begin position="7"/>
        <end position="359"/>
    </location>
</feature>
<dbReference type="PROSITE" id="PS51349">
    <property type="entry name" value="FMN_HYDROXY_ACID_DH_2"/>
    <property type="match status" value="1"/>
</dbReference>
<dbReference type="InterPro" id="IPR013785">
    <property type="entry name" value="Aldolase_TIM"/>
</dbReference>